<evidence type="ECO:0000313" key="1">
    <source>
        <dbReference type="EMBL" id="XBY64921.1"/>
    </source>
</evidence>
<name>A0AAU7Y5J7_9PSED</name>
<dbReference type="REBASE" id="840151">
    <property type="entry name" value="M.PsoT3ORF3930P"/>
</dbReference>
<evidence type="ECO:0008006" key="2">
    <source>
        <dbReference type="Google" id="ProtNLM"/>
    </source>
</evidence>
<dbReference type="EMBL" id="CP158373">
    <property type="protein sequence ID" value="XBY64921.1"/>
    <property type="molecule type" value="Genomic_DNA"/>
</dbReference>
<sequence>MTEAMIRGLDFTGVDINPLAVLVCEAKKEIDHGADIEKAASLVLDALAKDRQDSIDVDYQNREKWFSNESAEYFSKIRRAILKVDEQGARKILWAVFAEIVRLCSNSRPSTYKLHIRKPGDRVGVEKISALFRSHLDETVERVKQYRSLISDRGENQPLATIICDDIRRADLNSRSDRHQILVTSPPYGDNQTTIPYGQFSYLALRWIPREDLPRGFHEMLLANTHSLDSASLGGSVVNSDAKQDAMRAISSTFDQFVSVAIGSDKEKGIRKVSSFVYDFYEALKHIREECNGHAHWALTTGNRTAVGLTVPFDEICRDIISSLGGRSLVSLKRCLPVKRMPSRNSMGVMITTETTLVAEFS</sequence>
<accession>A0AAU7Y5J7</accession>
<proteinExistence type="predicted"/>
<dbReference type="RefSeq" id="WP_350447651.1">
    <property type="nucleotide sequence ID" value="NZ_CP158373.1"/>
</dbReference>
<organism evidence="1">
    <name type="scientific">Pseudomonas solani</name>
    <dbReference type="NCBI Taxonomy" id="2731552"/>
    <lineage>
        <taxon>Bacteria</taxon>
        <taxon>Pseudomonadati</taxon>
        <taxon>Pseudomonadota</taxon>
        <taxon>Gammaproteobacteria</taxon>
        <taxon>Pseudomonadales</taxon>
        <taxon>Pseudomonadaceae</taxon>
        <taxon>Pseudomonas</taxon>
    </lineage>
</organism>
<reference evidence="1" key="1">
    <citation type="submission" date="2023-08" db="EMBL/GenBank/DDBJ databases">
        <title>Increased levels of nutrients transform a symbiont into a lethal pathobiont.</title>
        <authorList>
            <person name="Lachnit T."/>
            <person name="Ulrich L."/>
            <person name="Willmer F.M."/>
            <person name="Hasenbein T."/>
            <person name="Steiner L.X."/>
            <person name="Wolters M."/>
            <person name="Herbst E.M."/>
            <person name="Deines P."/>
        </authorList>
    </citation>
    <scope>NUCLEOTIDE SEQUENCE</scope>
    <source>
        <strain evidence="1">T3</strain>
    </source>
</reference>
<dbReference type="AlphaFoldDB" id="A0AAU7Y5J7"/>
<gene>
    <name evidence="1" type="ORF">ABS648_03930</name>
</gene>
<protein>
    <recommendedName>
        <fullName evidence="2">Site-specific DNA-methyltransferase (cytosine-N(4)-specific)</fullName>
    </recommendedName>
</protein>